<feature type="transmembrane region" description="Helical" evidence="7">
    <location>
        <begin position="163"/>
        <end position="183"/>
    </location>
</feature>
<dbReference type="AlphaFoldDB" id="A0A0R1LHY1"/>
<dbReference type="PATRIC" id="fig|1423715.3.peg.1560"/>
<dbReference type="STRING" id="1423715.FD25_GL001525"/>
<gene>
    <name evidence="9" type="ORF">FD25_GL001525</name>
</gene>
<dbReference type="InterPro" id="IPR020846">
    <property type="entry name" value="MFS_dom"/>
</dbReference>
<evidence type="ECO:0000259" key="8">
    <source>
        <dbReference type="PROSITE" id="PS50850"/>
    </source>
</evidence>
<comment type="subcellular location">
    <subcellularLocation>
        <location evidence="1">Cell membrane</location>
        <topology evidence="1">Multi-pass membrane protein</topology>
    </subcellularLocation>
</comment>
<dbReference type="Pfam" id="PF07690">
    <property type="entry name" value="MFS_1"/>
    <property type="match status" value="1"/>
</dbReference>
<keyword evidence="2" id="KW-0813">Transport</keyword>
<proteinExistence type="predicted"/>
<dbReference type="SUPFAM" id="SSF103473">
    <property type="entry name" value="MFS general substrate transporter"/>
    <property type="match status" value="1"/>
</dbReference>
<feature type="transmembrane region" description="Helical" evidence="7">
    <location>
        <begin position="306"/>
        <end position="325"/>
    </location>
</feature>
<dbReference type="Proteomes" id="UP000051955">
    <property type="component" value="Unassembled WGS sequence"/>
</dbReference>
<dbReference type="InterPro" id="IPR011701">
    <property type="entry name" value="MFS"/>
</dbReference>
<feature type="transmembrane region" description="Helical" evidence="7">
    <location>
        <begin position="41"/>
        <end position="63"/>
    </location>
</feature>
<feature type="transmembrane region" description="Helical" evidence="7">
    <location>
        <begin position="109"/>
        <end position="129"/>
    </location>
</feature>
<dbReference type="InterPro" id="IPR036259">
    <property type="entry name" value="MFS_trans_sf"/>
</dbReference>
<feature type="transmembrane region" description="Helical" evidence="7">
    <location>
        <begin position="395"/>
        <end position="413"/>
    </location>
</feature>
<dbReference type="PROSITE" id="PS50850">
    <property type="entry name" value="MFS"/>
    <property type="match status" value="1"/>
</dbReference>
<keyword evidence="10" id="KW-1185">Reference proteome</keyword>
<dbReference type="CDD" id="cd17324">
    <property type="entry name" value="MFS_NepI_like"/>
    <property type="match status" value="1"/>
</dbReference>
<sequence length="430" mass="46003">MQGFLFFVKTVRVKGNGSGITGRGNPTRKGAFFVTKYQLQAAAFVLVSFMLGCNEFIVVGIISDIASSLKVSVATVGYLVTVFAIVYAISTPLITVLTNRFNRYHTFMALMIIFLIGNTLTGFATSFPILVAARLITAVVAGTIESLCIAISSVIAPRNKRAILVSWLAAGFSIASVIGVPIGTAISTHLGWQDAFHVISLLSLVTCIVLGLLLPRNLKQPVSGIKDQLVLLTDKRIYLGAALILFTAATSYAYYTYVRPLITTTLGFNTSMLNWLLMIIGIVSIVSNRLSGTLAEHHGLKQLPKLYVVDIILLCLFPLAMLNAWSGYGLLLLLTLLVLIGGSPIQIHFLDVAEADYPQAIALASALNAIFFNVGISLGSATASGVLQTAGLTSLGWGAALFAVISLGLSVWLNRTNARQAQRQPAKFSE</sequence>
<dbReference type="InterPro" id="IPR050189">
    <property type="entry name" value="MFS_Efflux_Transporters"/>
</dbReference>
<feature type="transmembrane region" description="Helical" evidence="7">
    <location>
        <begin position="236"/>
        <end position="255"/>
    </location>
</feature>
<evidence type="ECO:0000313" key="10">
    <source>
        <dbReference type="Proteomes" id="UP000051955"/>
    </source>
</evidence>
<feature type="transmembrane region" description="Helical" evidence="7">
    <location>
        <begin position="331"/>
        <end position="349"/>
    </location>
</feature>
<feature type="transmembrane region" description="Helical" evidence="7">
    <location>
        <begin position="195"/>
        <end position="215"/>
    </location>
</feature>
<dbReference type="GO" id="GO:0005886">
    <property type="term" value="C:plasma membrane"/>
    <property type="evidence" value="ECO:0007669"/>
    <property type="project" value="UniProtKB-SubCell"/>
</dbReference>
<keyword evidence="4 7" id="KW-0812">Transmembrane</keyword>
<evidence type="ECO:0000313" key="9">
    <source>
        <dbReference type="EMBL" id="KRK95405.1"/>
    </source>
</evidence>
<accession>A0A0R1LHY1</accession>
<evidence type="ECO:0000256" key="7">
    <source>
        <dbReference type="SAM" id="Phobius"/>
    </source>
</evidence>
<protein>
    <submittedName>
        <fullName evidence="9">Arabinose efflux permease</fullName>
    </submittedName>
</protein>
<feature type="transmembrane region" description="Helical" evidence="7">
    <location>
        <begin position="361"/>
        <end position="383"/>
    </location>
</feature>
<evidence type="ECO:0000256" key="6">
    <source>
        <dbReference type="ARBA" id="ARBA00023136"/>
    </source>
</evidence>
<evidence type="ECO:0000256" key="4">
    <source>
        <dbReference type="ARBA" id="ARBA00022692"/>
    </source>
</evidence>
<name>A0A0R1LHY1_9LACO</name>
<dbReference type="Gene3D" id="1.20.1250.20">
    <property type="entry name" value="MFS general substrate transporter like domains"/>
    <property type="match status" value="1"/>
</dbReference>
<organism evidence="9 10">
    <name type="scientific">Levilactobacillus acidifarinae DSM 19394 = JCM 15949</name>
    <dbReference type="NCBI Taxonomy" id="1423715"/>
    <lineage>
        <taxon>Bacteria</taxon>
        <taxon>Bacillati</taxon>
        <taxon>Bacillota</taxon>
        <taxon>Bacilli</taxon>
        <taxon>Lactobacillales</taxon>
        <taxon>Lactobacillaceae</taxon>
        <taxon>Levilactobacillus</taxon>
    </lineage>
</organism>
<comment type="caution">
    <text evidence="9">The sequence shown here is derived from an EMBL/GenBank/DDBJ whole genome shotgun (WGS) entry which is preliminary data.</text>
</comment>
<evidence type="ECO:0000256" key="5">
    <source>
        <dbReference type="ARBA" id="ARBA00022989"/>
    </source>
</evidence>
<reference evidence="9 10" key="1">
    <citation type="journal article" date="2015" name="Genome Announc.">
        <title>Expanding the biotechnology potential of lactobacilli through comparative genomics of 213 strains and associated genera.</title>
        <authorList>
            <person name="Sun Z."/>
            <person name="Harris H.M."/>
            <person name="McCann A."/>
            <person name="Guo C."/>
            <person name="Argimon S."/>
            <person name="Zhang W."/>
            <person name="Yang X."/>
            <person name="Jeffery I.B."/>
            <person name="Cooney J.C."/>
            <person name="Kagawa T.F."/>
            <person name="Liu W."/>
            <person name="Song Y."/>
            <person name="Salvetti E."/>
            <person name="Wrobel A."/>
            <person name="Rasinkangas P."/>
            <person name="Parkhill J."/>
            <person name="Rea M.C."/>
            <person name="O'Sullivan O."/>
            <person name="Ritari J."/>
            <person name="Douillard F.P."/>
            <person name="Paul Ross R."/>
            <person name="Yang R."/>
            <person name="Briner A.E."/>
            <person name="Felis G.E."/>
            <person name="de Vos W.M."/>
            <person name="Barrangou R."/>
            <person name="Klaenhammer T.R."/>
            <person name="Caufield P.W."/>
            <person name="Cui Y."/>
            <person name="Zhang H."/>
            <person name="O'Toole P.W."/>
        </authorList>
    </citation>
    <scope>NUCLEOTIDE SEQUENCE [LARGE SCALE GENOMIC DNA]</scope>
    <source>
        <strain evidence="9 10">DSM 19394</strain>
    </source>
</reference>
<dbReference type="EMBL" id="AZDV01000009">
    <property type="protein sequence ID" value="KRK95405.1"/>
    <property type="molecule type" value="Genomic_DNA"/>
</dbReference>
<evidence type="ECO:0000256" key="2">
    <source>
        <dbReference type="ARBA" id="ARBA00022448"/>
    </source>
</evidence>
<keyword evidence="5 7" id="KW-1133">Transmembrane helix</keyword>
<feature type="transmembrane region" description="Helical" evidence="7">
    <location>
        <begin position="275"/>
        <end position="294"/>
    </location>
</feature>
<dbReference type="PANTHER" id="PTHR43124">
    <property type="entry name" value="PURINE EFFLUX PUMP PBUE"/>
    <property type="match status" value="1"/>
</dbReference>
<feature type="transmembrane region" description="Helical" evidence="7">
    <location>
        <begin position="135"/>
        <end position="156"/>
    </location>
</feature>
<keyword evidence="3" id="KW-1003">Cell membrane</keyword>
<dbReference type="PANTHER" id="PTHR43124:SF3">
    <property type="entry name" value="CHLORAMPHENICOL EFFLUX PUMP RV0191"/>
    <property type="match status" value="1"/>
</dbReference>
<feature type="domain" description="Major facilitator superfamily (MFS) profile" evidence="8">
    <location>
        <begin position="40"/>
        <end position="418"/>
    </location>
</feature>
<keyword evidence="6 7" id="KW-0472">Membrane</keyword>
<evidence type="ECO:0000256" key="3">
    <source>
        <dbReference type="ARBA" id="ARBA00022475"/>
    </source>
</evidence>
<evidence type="ECO:0000256" key="1">
    <source>
        <dbReference type="ARBA" id="ARBA00004651"/>
    </source>
</evidence>
<dbReference type="GO" id="GO:0022857">
    <property type="term" value="F:transmembrane transporter activity"/>
    <property type="evidence" value="ECO:0007669"/>
    <property type="project" value="InterPro"/>
</dbReference>
<feature type="transmembrane region" description="Helical" evidence="7">
    <location>
        <begin position="75"/>
        <end position="97"/>
    </location>
</feature>